<sequence>TRTKRADTILSSRTSVVPLSSRLPRNTYKKGFEDGLRGYHITSDVVRLQHVQLQFVLYRSCPCTDLTAHLHLLPRPVAHPGNFTQALLWPHTQGTSILQVSGSSGRRNVPISVAMGDSSGSSVQVLPPFRGGKHSLCRMTTPPHPSEQFDHVTHGNHAPSTINWRDPQEWLQGPQGPQGPQLRQPSSSEGLLPSPIGSFPALLRSLGMVLTSHTSDLECGGPPYLFESKTGAIEAVRGAVTQLLVVHTLPPVQAGELTWAAAPPTGQLIISIWAVCLPIAAPGQWDAVATGTAKLVLPAAWGREGHCYVLGVGTGGERGDTGGALVTGAVVTSRQPTIGQTIAEPEPRHAGSIGAGELTWSAAFSFIRDNKEDAFAVDGGSEGRCTSAETDVLIRARGAVPGPITYPLGGYALTVGALQLPRRARTPPLVAQVGAVLMPIATVKVRHAGATRTKELPGPAALAAVCNGAVIREETVLYFFSRSIVNWTFQC</sequence>
<reference evidence="2 3" key="1">
    <citation type="submission" date="2015-08" db="EMBL/GenBank/DDBJ databases">
        <title>The genome of the Asian arowana (Scleropages formosus).</title>
        <authorList>
            <person name="Tan M.H."/>
            <person name="Gan H.M."/>
            <person name="Croft L.J."/>
            <person name="Austin C.M."/>
        </authorList>
    </citation>
    <scope>NUCLEOTIDE SEQUENCE [LARGE SCALE GENOMIC DNA]</scope>
    <source>
        <strain evidence="2">Aro1</strain>
    </source>
</reference>
<comment type="caution">
    <text evidence="2">The sequence shown here is derived from an EMBL/GenBank/DDBJ whole genome shotgun (WGS) entry which is preliminary data.</text>
</comment>
<feature type="compositionally biased region" description="Low complexity" evidence="1">
    <location>
        <begin position="172"/>
        <end position="181"/>
    </location>
</feature>
<evidence type="ECO:0000313" key="2">
    <source>
        <dbReference type="EMBL" id="KPP59384.1"/>
    </source>
</evidence>
<accession>A0A0P7UJM0</accession>
<feature type="non-terminal residue" evidence="2">
    <location>
        <position position="1"/>
    </location>
</feature>
<feature type="region of interest" description="Disordered" evidence="1">
    <location>
        <begin position="141"/>
        <end position="190"/>
    </location>
</feature>
<dbReference type="AlphaFoldDB" id="A0A0P7UJM0"/>
<evidence type="ECO:0000256" key="1">
    <source>
        <dbReference type="SAM" id="MobiDB-lite"/>
    </source>
</evidence>
<gene>
    <name evidence="2" type="ORF">Z043_122701</name>
</gene>
<dbReference type="EMBL" id="JARO02012216">
    <property type="protein sequence ID" value="KPP59384.1"/>
    <property type="molecule type" value="Genomic_DNA"/>
</dbReference>
<dbReference type="Proteomes" id="UP000034805">
    <property type="component" value="Unassembled WGS sequence"/>
</dbReference>
<protein>
    <submittedName>
        <fullName evidence="2">Uncharacterized protein</fullName>
    </submittedName>
</protein>
<evidence type="ECO:0000313" key="3">
    <source>
        <dbReference type="Proteomes" id="UP000034805"/>
    </source>
</evidence>
<name>A0A0P7UJM0_SCLFO</name>
<organism evidence="2 3">
    <name type="scientific">Scleropages formosus</name>
    <name type="common">Asian bonytongue</name>
    <name type="synonym">Osteoglossum formosum</name>
    <dbReference type="NCBI Taxonomy" id="113540"/>
    <lineage>
        <taxon>Eukaryota</taxon>
        <taxon>Metazoa</taxon>
        <taxon>Chordata</taxon>
        <taxon>Craniata</taxon>
        <taxon>Vertebrata</taxon>
        <taxon>Euteleostomi</taxon>
        <taxon>Actinopterygii</taxon>
        <taxon>Neopterygii</taxon>
        <taxon>Teleostei</taxon>
        <taxon>Osteoglossocephala</taxon>
        <taxon>Osteoglossomorpha</taxon>
        <taxon>Osteoglossiformes</taxon>
        <taxon>Osteoglossidae</taxon>
        <taxon>Scleropages</taxon>
    </lineage>
</organism>
<proteinExistence type="predicted"/>